<evidence type="ECO:0000256" key="9">
    <source>
        <dbReference type="ARBA" id="ARBA00023004"/>
    </source>
</evidence>
<comment type="cofactor">
    <cofactor evidence="1 12">
        <name>heme</name>
        <dbReference type="ChEBI" id="CHEBI:30413"/>
    </cofactor>
</comment>
<dbReference type="Proteomes" id="UP000325315">
    <property type="component" value="Unassembled WGS sequence"/>
</dbReference>
<comment type="subcellular location">
    <subcellularLocation>
        <location evidence="2">Membrane</location>
        <topology evidence="2">Single-pass membrane protein</topology>
    </subcellularLocation>
</comment>
<proteinExistence type="inferred from homology"/>
<gene>
    <name evidence="14" type="ORF">EPI10_003570</name>
</gene>
<evidence type="ECO:0000313" key="14">
    <source>
        <dbReference type="EMBL" id="KAA3456808.1"/>
    </source>
</evidence>
<evidence type="ECO:0000313" key="15">
    <source>
        <dbReference type="Proteomes" id="UP000325315"/>
    </source>
</evidence>
<keyword evidence="5 13" id="KW-0812">Transmembrane</keyword>
<feature type="binding site" description="axial binding residue" evidence="12">
    <location>
        <position position="654"/>
    </location>
    <ligand>
        <name>heme</name>
        <dbReference type="ChEBI" id="CHEBI:30413"/>
    </ligand>
    <ligandPart>
        <name>Fe</name>
        <dbReference type="ChEBI" id="CHEBI:18248"/>
    </ligandPart>
</feature>
<keyword evidence="7 13" id="KW-1133">Transmembrane helix</keyword>
<evidence type="ECO:0000256" key="4">
    <source>
        <dbReference type="ARBA" id="ARBA00022617"/>
    </source>
</evidence>
<dbReference type="PROSITE" id="PS00086">
    <property type="entry name" value="CYTOCHROME_P450"/>
    <property type="match status" value="1"/>
</dbReference>
<dbReference type="PRINTS" id="PR00463">
    <property type="entry name" value="EP450I"/>
</dbReference>
<dbReference type="InterPro" id="IPR002401">
    <property type="entry name" value="Cyt_P450_E_grp-I"/>
</dbReference>
<dbReference type="InterPro" id="IPR036396">
    <property type="entry name" value="Cyt_P450_sf"/>
</dbReference>
<evidence type="ECO:0000256" key="10">
    <source>
        <dbReference type="ARBA" id="ARBA00023033"/>
    </source>
</evidence>
<reference evidence="15" key="1">
    <citation type="journal article" date="2019" name="Plant Biotechnol. J.">
        <title>Genome sequencing of the Australian wild diploid species Gossypium australe highlights disease resistance and delayed gland morphogenesis.</title>
        <authorList>
            <person name="Cai Y."/>
            <person name="Cai X."/>
            <person name="Wang Q."/>
            <person name="Wang P."/>
            <person name="Zhang Y."/>
            <person name="Cai C."/>
            <person name="Xu Y."/>
            <person name="Wang K."/>
            <person name="Zhou Z."/>
            <person name="Wang C."/>
            <person name="Geng S."/>
            <person name="Li B."/>
            <person name="Dong Q."/>
            <person name="Hou Y."/>
            <person name="Wang H."/>
            <person name="Ai P."/>
            <person name="Liu Z."/>
            <person name="Yi F."/>
            <person name="Sun M."/>
            <person name="An G."/>
            <person name="Cheng J."/>
            <person name="Zhang Y."/>
            <person name="Shi Q."/>
            <person name="Xie Y."/>
            <person name="Shi X."/>
            <person name="Chang Y."/>
            <person name="Huang F."/>
            <person name="Chen Y."/>
            <person name="Hong S."/>
            <person name="Mi L."/>
            <person name="Sun Q."/>
            <person name="Zhang L."/>
            <person name="Zhou B."/>
            <person name="Peng R."/>
            <person name="Zhang X."/>
            <person name="Liu F."/>
        </authorList>
    </citation>
    <scope>NUCLEOTIDE SEQUENCE [LARGE SCALE GENOMIC DNA]</scope>
    <source>
        <strain evidence="15">cv. PA1801</strain>
    </source>
</reference>
<dbReference type="SUPFAM" id="SSF48264">
    <property type="entry name" value="Cytochrome P450"/>
    <property type="match status" value="2"/>
</dbReference>
<sequence>MNEGKSNNRDLKPYLMSRILMGFMVVVKPLLDGLIWKPVGVPSILKSQGIKGPPSSFLLRDVNKRRWKWSKSSQESNRPMTHNCSSLLFPHLHKWRQQYGSTFMLSMGNTLVLQLSSPELMKEISINTSFALGRPWAQQVATEPLLGQGIVAAKGALRTPQQNPCYSYVERVEILSTIFDTAYRETEREFKGMELALLVVKMSGTCLLIGLIGMVIQLFDSMIWKPQRLRAKLRKQGIQGPPPTFLLGNTLDIKKAQSQSSSVLAQQHITHNNSSTVFPFFHQWIQQYGPTFLFSLGNIQILHITDADLVKEIITCTSMDLGNPTYQQKERGPLLGKGILTSNGALWAHQRKIIAPELYMDKVKGMTHLMAECSVMVVKGWKSKIDSHGGAADIKVDDCLRRFTRDVISRACFGSNYSKGEEIFFKIRALQEAMSKKVLSNGFPGMRYLPTKSNREIWRLEKEVRALILKTVYETKDETSKEDLLQMILKGAESNDLGPDATDNFIVDNCKNIYFAGYETTAITAAWTLFLLALNPDWQDKVRAEVVQICEGKIPDADMIRRMKTLTMVINETLRLYPPGAIISREALEDMKFGKLDVPKGVNIWLMPVTLHQDPEIWGPDAHKFNPERFANGVSGACKFPHVYLPFGFGPHTCLGQHFALAELKLLLALALSNFTFSPSPNYRHCPSLSLIIEPKYGVNLIVRRL</sequence>
<comment type="caution">
    <text evidence="14">The sequence shown here is derived from an EMBL/GenBank/DDBJ whole genome shotgun (WGS) entry which is preliminary data.</text>
</comment>
<dbReference type="PANTHER" id="PTHR24282">
    <property type="entry name" value="CYTOCHROME P450 FAMILY MEMBER"/>
    <property type="match status" value="1"/>
</dbReference>
<evidence type="ECO:0000256" key="8">
    <source>
        <dbReference type="ARBA" id="ARBA00023002"/>
    </source>
</evidence>
<dbReference type="AlphaFoldDB" id="A0A5B6UHW9"/>
<dbReference type="InterPro" id="IPR017972">
    <property type="entry name" value="Cyt_P450_CS"/>
</dbReference>
<evidence type="ECO:0000256" key="7">
    <source>
        <dbReference type="ARBA" id="ARBA00022989"/>
    </source>
</evidence>
<dbReference type="GO" id="GO:0004497">
    <property type="term" value="F:monooxygenase activity"/>
    <property type="evidence" value="ECO:0007669"/>
    <property type="project" value="UniProtKB-KW"/>
</dbReference>
<keyword evidence="15" id="KW-1185">Reference proteome</keyword>
<feature type="transmembrane region" description="Helical" evidence="13">
    <location>
        <begin position="195"/>
        <end position="219"/>
    </location>
</feature>
<evidence type="ECO:0000256" key="11">
    <source>
        <dbReference type="ARBA" id="ARBA00023136"/>
    </source>
</evidence>
<dbReference type="GO" id="GO:0016020">
    <property type="term" value="C:membrane"/>
    <property type="evidence" value="ECO:0007669"/>
    <property type="project" value="UniProtKB-SubCell"/>
</dbReference>
<dbReference type="PRINTS" id="PR00385">
    <property type="entry name" value="P450"/>
</dbReference>
<keyword evidence="4 12" id="KW-0349">Heme</keyword>
<accession>A0A5B6UHW9</accession>
<dbReference type="PANTHER" id="PTHR24282:SF121">
    <property type="entry name" value="CYTOCHROME P450 714C2-LIKE"/>
    <property type="match status" value="1"/>
</dbReference>
<dbReference type="Gene3D" id="1.10.630.10">
    <property type="entry name" value="Cytochrome P450"/>
    <property type="match status" value="2"/>
</dbReference>
<evidence type="ECO:0000256" key="3">
    <source>
        <dbReference type="ARBA" id="ARBA00010617"/>
    </source>
</evidence>
<keyword evidence="9 12" id="KW-0408">Iron</keyword>
<name>A0A5B6UHW9_9ROSI</name>
<organism evidence="14 15">
    <name type="scientific">Gossypium australe</name>
    <dbReference type="NCBI Taxonomy" id="47621"/>
    <lineage>
        <taxon>Eukaryota</taxon>
        <taxon>Viridiplantae</taxon>
        <taxon>Streptophyta</taxon>
        <taxon>Embryophyta</taxon>
        <taxon>Tracheophyta</taxon>
        <taxon>Spermatophyta</taxon>
        <taxon>Magnoliopsida</taxon>
        <taxon>eudicotyledons</taxon>
        <taxon>Gunneridae</taxon>
        <taxon>Pentapetalae</taxon>
        <taxon>rosids</taxon>
        <taxon>malvids</taxon>
        <taxon>Malvales</taxon>
        <taxon>Malvaceae</taxon>
        <taxon>Malvoideae</taxon>
        <taxon>Gossypium</taxon>
    </lineage>
</organism>
<evidence type="ECO:0000256" key="6">
    <source>
        <dbReference type="ARBA" id="ARBA00022723"/>
    </source>
</evidence>
<protein>
    <submittedName>
        <fullName evidence="14">Cytochrome P450 714C2-like protein</fullName>
    </submittedName>
</protein>
<evidence type="ECO:0000256" key="2">
    <source>
        <dbReference type="ARBA" id="ARBA00004167"/>
    </source>
</evidence>
<dbReference type="EMBL" id="SMMG02000011">
    <property type="protein sequence ID" value="KAA3456808.1"/>
    <property type="molecule type" value="Genomic_DNA"/>
</dbReference>
<evidence type="ECO:0000256" key="12">
    <source>
        <dbReference type="PIRSR" id="PIRSR602401-1"/>
    </source>
</evidence>
<dbReference type="GO" id="GO:0016705">
    <property type="term" value="F:oxidoreductase activity, acting on paired donors, with incorporation or reduction of molecular oxygen"/>
    <property type="evidence" value="ECO:0007669"/>
    <property type="project" value="InterPro"/>
</dbReference>
<dbReference type="InterPro" id="IPR050665">
    <property type="entry name" value="Cytochrome_P450_Monooxygen"/>
</dbReference>
<evidence type="ECO:0000256" key="13">
    <source>
        <dbReference type="SAM" id="Phobius"/>
    </source>
</evidence>
<keyword evidence="10" id="KW-0503">Monooxygenase</keyword>
<dbReference type="GO" id="GO:0005506">
    <property type="term" value="F:iron ion binding"/>
    <property type="evidence" value="ECO:0007669"/>
    <property type="project" value="InterPro"/>
</dbReference>
<evidence type="ECO:0000256" key="5">
    <source>
        <dbReference type="ARBA" id="ARBA00022692"/>
    </source>
</evidence>
<dbReference type="InterPro" id="IPR001128">
    <property type="entry name" value="Cyt_P450"/>
</dbReference>
<evidence type="ECO:0000256" key="1">
    <source>
        <dbReference type="ARBA" id="ARBA00001971"/>
    </source>
</evidence>
<keyword evidence="6 12" id="KW-0479">Metal-binding</keyword>
<dbReference type="GO" id="GO:0020037">
    <property type="term" value="F:heme binding"/>
    <property type="evidence" value="ECO:0007669"/>
    <property type="project" value="InterPro"/>
</dbReference>
<keyword evidence="8" id="KW-0560">Oxidoreductase</keyword>
<comment type="similarity">
    <text evidence="3">Belongs to the cytochrome P450 family.</text>
</comment>
<keyword evidence="11 13" id="KW-0472">Membrane</keyword>
<dbReference type="Pfam" id="PF00067">
    <property type="entry name" value="p450"/>
    <property type="match status" value="1"/>
</dbReference>
<dbReference type="OrthoDB" id="1470350at2759"/>